<dbReference type="Proteomes" id="UP000199125">
    <property type="component" value="Unassembled WGS sequence"/>
</dbReference>
<dbReference type="PROSITE" id="PS51349">
    <property type="entry name" value="FMN_HYDROXY_ACID_DH_2"/>
    <property type="match status" value="1"/>
</dbReference>
<dbReference type="Pfam" id="PF01070">
    <property type="entry name" value="FMN_dh"/>
    <property type="match status" value="1"/>
</dbReference>
<keyword evidence="9" id="KW-0413">Isomerase</keyword>
<gene>
    <name evidence="9" type="ORF">SAMN04488075_0009</name>
</gene>
<feature type="binding site" evidence="7">
    <location>
        <position position="118"/>
    </location>
    <ligand>
        <name>FMN</name>
        <dbReference type="ChEBI" id="CHEBI:58210"/>
    </ligand>
</feature>
<evidence type="ECO:0000256" key="5">
    <source>
        <dbReference type="ARBA" id="ARBA00024042"/>
    </source>
</evidence>
<evidence type="ECO:0000256" key="6">
    <source>
        <dbReference type="PIRSR" id="PIRSR000138-1"/>
    </source>
</evidence>
<dbReference type="SUPFAM" id="SSF51395">
    <property type="entry name" value="FMN-linked oxidoreductases"/>
    <property type="match status" value="1"/>
</dbReference>
<feature type="binding site" evidence="7">
    <location>
        <position position="264"/>
    </location>
    <ligand>
        <name>glyoxylate</name>
        <dbReference type="ChEBI" id="CHEBI:36655"/>
    </ligand>
</feature>
<feature type="binding site" evidence="7">
    <location>
        <position position="167"/>
    </location>
    <ligand>
        <name>glyoxylate</name>
        <dbReference type="ChEBI" id="CHEBI:36655"/>
    </ligand>
</feature>
<comment type="similarity">
    <text evidence="5">Belongs to the FMN-dependent alpha-hydroxy acid dehydrogenase family.</text>
</comment>
<sequence>MGRDLSAPHAIPADVVALCDYARHASARLPDPVRAYIEGAGADGLTASANPAAWQAIRLQGRVLADLRGADTGLHLLGLDLPHPLLLAPVAFHRLVHEQGEAATVLAAGATDSLMVVSTQASLPLEQIAAAAHGPLWFQLYMQPRREDTLRLVRRAEAAGYRALVVTVDAPVNGLRNMEQRAGFRLPDDIRAVNLDGMAPPEIREEPGRCAVFLGLMDAAPRWEDIAWLKSQTALPVVLKGITGAADAERAVGIGADGVIVSNHGGRALDGLPPTAEILPVVAGAIAGRVPVLCDGGIRRGTDVLKALALGASAVLVGRPQLHALAVGGPQGVAHMLTILRAELEVAMALTGCRRLRDIDTGALWPERRAW</sequence>
<dbReference type="CDD" id="cd02809">
    <property type="entry name" value="alpha_hydroxyacid_oxid_FMN"/>
    <property type="match status" value="1"/>
</dbReference>
<feature type="binding site" evidence="7">
    <location>
        <begin position="89"/>
        <end position="91"/>
    </location>
    <ligand>
        <name>FMN</name>
        <dbReference type="ChEBI" id="CHEBI:58210"/>
    </ligand>
</feature>
<feature type="binding site" evidence="7">
    <location>
        <position position="141"/>
    </location>
    <ligand>
        <name>glyoxylate</name>
        <dbReference type="ChEBI" id="CHEBI:36655"/>
    </ligand>
</feature>
<reference evidence="10" key="1">
    <citation type="submission" date="2016-10" db="EMBL/GenBank/DDBJ databases">
        <authorList>
            <person name="Varghese N."/>
            <person name="Submissions S."/>
        </authorList>
    </citation>
    <scope>NUCLEOTIDE SEQUENCE [LARGE SCALE GENOMIC DNA]</scope>
    <source>
        <strain evidence="10">DSM 11593</strain>
    </source>
</reference>
<dbReference type="InterPro" id="IPR037396">
    <property type="entry name" value="FMN_HAD"/>
</dbReference>
<comment type="cofactor">
    <cofactor evidence="1">
        <name>FMN</name>
        <dbReference type="ChEBI" id="CHEBI:58210"/>
    </cofactor>
</comment>
<feature type="binding site" evidence="7">
    <location>
        <position position="176"/>
    </location>
    <ligand>
        <name>glyoxylate</name>
        <dbReference type="ChEBI" id="CHEBI:36655"/>
    </ligand>
</feature>
<evidence type="ECO:0000256" key="2">
    <source>
        <dbReference type="ARBA" id="ARBA00022630"/>
    </source>
</evidence>
<dbReference type="EMBL" id="FNXG01000010">
    <property type="protein sequence ID" value="SEI12688.1"/>
    <property type="molecule type" value="Genomic_DNA"/>
</dbReference>
<accession>A0A1H6NKG3</accession>
<dbReference type="PANTHER" id="PTHR10578">
    <property type="entry name" value="S -2-HYDROXY-ACID OXIDASE-RELATED"/>
    <property type="match status" value="1"/>
</dbReference>
<feature type="binding site" evidence="7">
    <location>
        <position position="267"/>
    </location>
    <ligand>
        <name>glyoxylate</name>
        <dbReference type="ChEBI" id="CHEBI:36655"/>
    </ligand>
</feature>
<feature type="binding site" evidence="7">
    <location>
        <position position="139"/>
    </location>
    <ligand>
        <name>FMN</name>
        <dbReference type="ChEBI" id="CHEBI:58210"/>
    </ligand>
</feature>
<keyword evidence="2 7" id="KW-0285">Flavoprotein</keyword>
<dbReference type="InterPro" id="IPR012133">
    <property type="entry name" value="Alpha-hydoxy_acid_DH_FMN"/>
</dbReference>
<dbReference type="Gene3D" id="3.20.20.70">
    <property type="entry name" value="Aldolase class I"/>
    <property type="match status" value="1"/>
</dbReference>
<evidence type="ECO:0000313" key="9">
    <source>
        <dbReference type="EMBL" id="SEI12688.1"/>
    </source>
</evidence>
<evidence type="ECO:0000259" key="8">
    <source>
        <dbReference type="PROSITE" id="PS51349"/>
    </source>
</evidence>
<dbReference type="OrthoDB" id="9770452at2"/>
<dbReference type="PIRSF" id="PIRSF000138">
    <property type="entry name" value="Al-hdrx_acd_dh"/>
    <property type="match status" value="1"/>
</dbReference>
<keyword evidence="10" id="KW-1185">Reference proteome</keyword>
<dbReference type="GO" id="GO:0010181">
    <property type="term" value="F:FMN binding"/>
    <property type="evidence" value="ECO:0007669"/>
    <property type="project" value="InterPro"/>
</dbReference>
<keyword evidence="4" id="KW-0560">Oxidoreductase</keyword>
<protein>
    <submittedName>
        <fullName evidence="9">FMN-dependent dehydrogenase, includes L-lactate dehydrogenase and type II isopentenyl diphosphate isomerase</fullName>
    </submittedName>
</protein>
<dbReference type="PANTHER" id="PTHR10578:SF107">
    <property type="entry name" value="2-HYDROXYACID OXIDASE 1"/>
    <property type="match status" value="1"/>
</dbReference>
<feature type="binding site" evidence="7">
    <location>
        <begin position="295"/>
        <end position="299"/>
    </location>
    <ligand>
        <name>FMN</name>
        <dbReference type="ChEBI" id="CHEBI:58210"/>
    </ligand>
</feature>
<feature type="binding site" evidence="7">
    <location>
        <position position="36"/>
    </location>
    <ligand>
        <name>glyoxylate</name>
        <dbReference type="ChEBI" id="CHEBI:36655"/>
    </ligand>
</feature>
<evidence type="ECO:0000256" key="4">
    <source>
        <dbReference type="ARBA" id="ARBA00023002"/>
    </source>
</evidence>
<evidence type="ECO:0000256" key="1">
    <source>
        <dbReference type="ARBA" id="ARBA00001917"/>
    </source>
</evidence>
<organism evidence="9 10">
    <name type="scientific">Paracoccus alkenifer</name>
    <dbReference type="NCBI Taxonomy" id="65735"/>
    <lineage>
        <taxon>Bacteria</taxon>
        <taxon>Pseudomonadati</taxon>
        <taxon>Pseudomonadota</taxon>
        <taxon>Alphaproteobacteria</taxon>
        <taxon>Rhodobacterales</taxon>
        <taxon>Paracoccaceae</taxon>
        <taxon>Paracoccus</taxon>
    </lineage>
</organism>
<keyword evidence="3 7" id="KW-0288">FMN</keyword>
<dbReference type="FunFam" id="3.20.20.70:FF:000029">
    <property type="entry name" value="L-lactate dehydrogenase"/>
    <property type="match status" value="1"/>
</dbReference>
<feature type="binding site" evidence="7">
    <location>
        <begin position="318"/>
        <end position="319"/>
    </location>
    <ligand>
        <name>FMN</name>
        <dbReference type="ChEBI" id="CHEBI:58210"/>
    </ligand>
</feature>
<dbReference type="InterPro" id="IPR013785">
    <property type="entry name" value="Aldolase_TIM"/>
</dbReference>
<dbReference type="InterPro" id="IPR000262">
    <property type="entry name" value="FMN-dep_DH"/>
</dbReference>
<feature type="binding site" evidence="7">
    <location>
        <position position="240"/>
    </location>
    <ligand>
        <name>FMN</name>
        <dbReference type="ChEBI" id="CHEBI:58210"/>
    </ligand>
</feature>
<evidence type="ECO:0000256" key="3">
    <source>
        <dbReference type="ARBA" id="ARBA00022643"/>
    </source>
</evidence>
<evidence type="ECO:0000256" key="7">
    <source>
        <dbReference type="PIRSR" id="PIRSR000138-2"/>
    </source>
</evidence>
<feature type="active site" description="Proton acceptor" evidence="6">
    <location>
        <position position="264"/>
    </location>
</feature>
<proteinExistence type="inferred from homology"/>
<dbReference type="STRING" id="65735.SAMN04488075_0009"/>
<evidence type="ECO:0000313" key="10">
    <source>
        <dbReference type="Proteomes" id="UP000199125"/>
    </source>
</evidence>
<feature type="binding site" evidence="7">
    <location>
        <position position="262"/>
    </location>
    <ligand>
        <name>FMN</name>
        <dbReference type="ChEBI" id="CHEBI:58210"/>
    </ligand>
</feature>
<name>A0A1H6NKG3_9RHOB</name>
<dbReference type="GO" id="GO:0016853">
    <property type="term" value="F:isomerase activity"/>
    <property type="evidence" value="ECO:0007669"/>
    <property type="project" value="UniProtKB-KW"/>
</dbReference>
<feature type="domain" description="FMN hydroxy acid dehydrogenase" evidence="8">
    <location>
        <begin position="10"/>
        <end position="369"/>
    </location>
</feature>
<dbReference type="AlphaFoldDB" id="A0A1H6NKG3"/>
<dbReference type="GO" id="GO:0016614">
    <property type="term" value="F:oxidoreductase activity, acting on CH-OH group of donors"/>
    <property type="evidence" value="ECO:0007669"/>
    <property type="project" value="UniProtKB-ARBA"/>
</dbReference>